<comment type="function">
    <text evidence="5">Required for the activity of the bacterial periplasmic transport system of putrescine.</text>
</comment>
<comment type="subcellular location">
    <subcellularLocation>
        <location evidence="1 5">Periplasm</location>
    </subcellularLocation>
</comment>
<feature type="signal peptide" evidence="7">
    <location>
        <begin position="1"/>
        <end position="30"/>
    </location>
</feature>
<dbReference type="PRINTS" id="PR00909">
    <property type="entry name" value="SPERMDNBNDNG"/>
</dbReference>
<dbReference type="KEGG" id="mme:Marme_3799"/>
<accession>F2JWZ2</accession>
<evidence type="ECO:0000256" key="4">
    <source>
        <dbReference type="ARBA" id="ARBA00022764"/>
    </source>
</evidence>
<keyword evidence="4 5" id="KW-0574">Periplasm</keyword>
<gene>
    <name evidence="8" type="ordered locus">Marme_3799</name>
</gene>
<keyword evidence="2 5" id="KW-0813">Transport</keyword>
<comment type="similarity">
    <text evidence="5">Belongs to the bacterial solute-binding protein PotD/PotF family.</text>
</comment>
<keyword evidence="9" id="KW-1185">Reference proteome</keyword>
<dbReference type="HOGENOM" id="CLU_026974_1_4_6"/>
<dbReference type="Pfam" id="PF13416">
    <property type="entry name" value="SBP_bac_8"/>
    <property type="match status" value="1"/>
</dbReference>
<dbReference type="CDD" id="cd13659">
    <property type="entry name" value="PBP2_PotF"/>
    <property type="match status" value="1"/>
</dbReference>
<evidence type="ECO:0000256" key="6">
    <source>
        <dbReference type="PIRSR" id="PIRSR019574-1"/>
    </source>
</evidence>
<organism evidence="8 9">
    <name type="scientific">Marinomonas mediterranea (strain ATCC 700492 / JCM 21426 / NBRC 103028 / MMB-1)</name>
    <dbReference type="NCBI Taxonomy" id="717774"/>
    <lineage>
        <taxon>Bacteria</taxon>
        <taxon>Pseudomonadati</taxon>
        <taxon>Pseudomonadota</taxon>
        <taxon>Gammaproteobacteria</taxon>
        <taxon>Oceanospirillales</taxon>
        <taxon>Oceanospirillaceae</taxon>
        <taxon>Marinomonas</taxon>
    </lineage>
</organism>
<dbReference type="Gene3D" id="3.40.190.10">
    <property type="entry name" value="Periplasmic binding protein-like II"/>
    <property type="match status" value="2"/>
</dbReference>
<dbReference type="OrthoDB" id="9769319at2"/>
<dbReference type="EMBL" id="CP002583">
    <property type="protein sequence ID" value="ADZ93009.1"/>
    <property type="molecule type" value="Genomic_DNA"/>
</dbReference>
<dbReference type="GO" id="GO:0042597">
    <property type="term" value="C:periplasmic space"/>
    <property type="evidence" value="ECO:0007669"/>
    <property type="project" value="UniProtKB-SubCell"/>
</dbReference>
<evidence type="ECO:0000313" key="8">
    <source>
        <dbReference type="EMBL" id="ADZ93009.1"/>
    </source>
</evidence>
<feature type="chain" id="PRO_5003284439" description="Putrescine-binding periplasmic protein" evidence="7">
    <location>
        <begin position="31"/>
        <end position="373"/>
    </location>
</feature>
<dbReference type="GO" id="GO:0019808">
    <property type="term" value="F:polyamine binding"/>
    <property type="evidence" value="ECO:0007669"/>
    <property type="project" value="InterPro"/>
</dbReference>
<evidence type="ECO:0000256" key="5">
    <source>
        <dbReference type="PIRNR" id="PIRNR019574"/>
    </source>
</evidence>
<dbReference type="InterPro" id="IPR006059">
    <property type="entry name" value="SBP"/>
</dbReference>
<feature type="binding site" evidence="6">
    <location>
        <position position="351"/>
    </location>
    <ligand>
        <name>spermidine</name>
        <dbReference type="ChEBI" id="CHEBI:57834"/>
    </ligand>
</feature>
<sequence precursor="true">MNKHVKGLNRLLPVAGAVCALSMGAVTAHAEDLKFYNWSDYIAEDTIPNFEERTGINVIQDVFDSNEVLEAKLLAGSSGYDLVVPSDNFLARQIKASIFAKLDKSKLPNLKYIDKKLLSVLETADPGNEHGVPYMWGSTGIGYNVDKVKEVLGDDAPVDSWDLVFKAENMKKLQSCGVMFLDSPDELYPLALNYVGKNPNSHDRKDYSTDSEAAKVLKSVRPYVRQFHSSQYISALANGEICVAIGWSGDVIQAQDRASEAENGVNIEYSIPKEGTQIWFDMLAIPKGAKNKEAAYKFINYLLEPKVIADISNYVAYANPNTEASQYQDEEITNNAGIYPSEEVKSNMYAQELRPMKIERSLVRMWTDLKTAK</sequence>
<dbReference type="SUPFAM" id="SSF53850">
    <property type="entry name" value="Periplasmic binding protein-like II"/>
    <property type="match status" value="1"/>
</dbReference>
<evidence type="ECO:0000313" key="9">
    <source>
        <dbReference type="Proteomes" id="UP000001062"/>
    </source>
</evidence>
<dbReference type="PIRSF" id="PIRSF019574">
    <property type="entry name" value="Periplasmic_polyamine_BP"/>
    <property type="match status" value="1"/>
</dbReference>
<proteinExistence type="inferred from homology"/>
<evidence type="ECO:0000256" key="1">
    <source>
        <dbReference type="ARBA" id="ARBA00004418"/>
    </source>
</evidence>
<dbReference type="eggNOG" id="COG0687">
    <property type="taxonomic scope" value="Bacteria"/>
</dbReference>
<dbReference type="PANTHER" id="PTHR30222:SF12">
    <property type="entry name" value="NORSPERMIDINE SENSOR"/>
    <property type="match status" value="1"/>
</dbReference>
<keyword evidence="3 7" id="KW-0732">Signal</keyword>
<dbReference type="RefSeq" id="WP_013662911.1">
    <property type="nucleotide sequence ID" value="NC_015276.1"/>
</dbReference>
<dbReference type="STRING" id="717774.Marme_3799"/>
<evidence type="ECO:0000256" key="7">
    <source>
        <dbReference type="SAM" id="SignalP"/>
    </source>
</evidence>
<dbReference type="Proteomes" id="UP000001062">
    <property type="component" value="Chromosome"/>
</dbReference>
<dbReference type="AlphaFoldDB" id="F2JWZ2"/>
<dbReference type="PATRIC" id="fig|717774.3.peg.3914"/>
<evidence type="ECO:0000256" key="2">
    <source>
        <dbReference type="ARBA" id="ARBA00022448"/>
    </source>
</evidence>
<dbReference type="InterPro" id="IPR001188">
    <property type="entry name" value="Sperm_putr-bd"/>
</dbReference>
<name>F2JWZ2_MARM1</name>
<reference evidence="8 9" key="1">
    <citation type="journal article" date="2012" name="Stand. Genomic Sci.">
        <title>Complete genome sequence of the melanogenic marine bacterium Marinomonas mediterranea type strain (MMB-1(T)).</title>
        <authorList>
            <person name="Lucas-Elio P."/>
            <person name="Goodwin L."/>
            <person name="Woyke T."/>
            <person name="Pitluck S."/>
            <person name="Nolan M."/>
            <person name="Kyrpides N.C."/>
            <person name="Detter J.C."/>
            <person name="Copeland A."/>
            <person name="Teshima H."/>
            <person name="Bruce D."/>
            <person name="Detter C."/>
            <person name="Tapia R."/>
            <person name="Han S."/>
            <person name="Land M.L."/>
            <person name="Ivanova N."/>
            <person name="Mikhailova N."/>
            <person name="Johnston A.W."/>
            <person name="Sanchez-Amat A."/>
        </authorList>
    </citation>
    <scope>NUCLEOTIDE SEQUENCE [LARGE SCALE GENOMIC DNA]</scope>
    <source>
        <strain evidence="9">ATCC 700492 / JCM 21426 / NBRC 103028 / MMB-1</strain>
    </source>
</reference>
<protein>
    <recommendedName>
        <fullName evidence="5">Putrescine-binding periplasmic protein</fullName>
    </recommendedName>
</protein>
<dbReference type="GO" id="GO:0015846">
    <property type="term" value="P:polyamine transport"/>
    <property type="evidence" value="ECO:0007669"/>
    <property type="project" value="InterPro"/>
</dbReference>
<dbReference type="PANTHER" id="PTHR30222">
    <property type="entry name" value="SPERMIDINE/PUTRESCINE-BINDING PERIPLASMIC PROTEIN"/>
    <property type="match status" value="1"/>
</dbReference>
<evidence type="ECO:0000256" key="3">
    <source>
        <dbReference type="ARBA" id="ARBA00022729"/>
    </source>
</evidence>